<dbReference type="EMBL" id="JAPTGD010000001">
    <property type="protein sequence ID" value="MDU9689822.1"/>
    <property type="molecule type" value="Genomic_DNA"/>
</dbReference>
<dbReference type="PANTHER" id="PTHR40050:SF1">
    <property type="entry name" value="INNER SPORE COAT PROTEIN H"/>
    <property type="match status" value="1"/>
</dbReference>
<protein>
    <submittedName>
        <fullName evidence="1">CotH kinase family protein</fullName>
    </submittedName>
</protein>
<sequence>MMNQKEIPQYALFVNVKDLKEMQKDIWSEEAVQATMKFNKKRYDIDLLLRGSHIRKMKKKSYYIEFYSPKIFQRAKEIHLNAEYKDPSLMRNKLSLDFFSSLDVLSPHSQFVTLKINGKNEGIYLQLESVDELFLKKRNLADGSIFYAVDGDANFSLMSDLDKRPKTTLLSGYENKAVREGDEEKLEKFIFNLNTWTNTEFEQNIEKYLNVDRYLSWLVGIICMQNYDGFVHNYAFYLNHESGRFELIPWDYDATWGRDVNGKVMEGDYVRAQGFNTLTARLLAVNSIKKRYIQKMNNVLNNQFTIEYMKPIIYQLHEYIAPYVLKDPYVKDNLEQFYKEPEFMLSFIKERTAYIKNNILTF</sequence>
<keyword evidence="1" id="KW-0808">Transferase</keyword>
<dbReference type="GO" id="GO:0016301">
    <property type="term" value="F:kinase activity"/>
    <property type="evidence" value="ECO:0007669"/>
    <property type="project" value="UniProtKB-KW"/>
</dbReference>
<keyword evidence="1" id="KW-0418">Kinase</keyword>
<evidence type="ECO:0000313" key="1">
    <source>
        <dbReference type="EMBL" id="MDU9689822.1"/>
    </source>
</evidence>
<comment type="caution">
    <text evidence="1">The sequence shown here is derived from an EMBL/GenBank/DDBJ whole genome shotgun (WGS) entry which is preliminary data.</text>
</comment>
<dbReference type="Pfam" id="PF08757">
    <property type="entry name" value="CotH"/>
    <property type="match status" value="1"/>
</dbReference>
<name>A0AAX6N1R4_PRIAR</name>
<gene>
    <name evidence="1" type="ORF">O0Q50_01460</name>
</gene>
<dbReference type="RefSeq" id="WP_176521437.1">
    <property type="nucleotide sequence ID" value="NZ_JAPTGD010000001.1"/>
</dbReference>
<reference evidence="1" key="2">
    <citation type="submission" date="2022-12" db="EMBL/GenBank/DDBJ databases">
        <authorList>
            <person name="Dechsakulwatana C."/>
            <person name="Rungsihiranrut A."/>
            <person name="Muangchinda C."/>
            <person name="Ningthoujam R."/>
            <person name="Klankeo P."/>
            <person name="Pinyakong O."/>
        </authorList>
    </citation>
    <scope>NUCLEOTIDE SEQUENCE</scope>
    <source>
        <strain evidence="1">TL01-2</strain>
    </source>
</reference>
<reference evidence="1" key="1">
    <citation type="journal article" date="2022" name="J Environ Chem Eng">
        <title>Biodegradation of petroleum oil using a constructed nonpathogenic and heavy metal-tolerant bacterial consortium isolated from marine sponges.</title>
        <authorList>
            <person name="Dechsakulwatana C."/>
            <person name="Rungsihiranrut A."/>
            <person name="Muangchinda C."/>
            <person name="Ningthoujam R."/>
            <person name="Klankeo P."/>
            <person name="Pinyakong O."/>
        </authorList>
    </citation>
    <scope>NUCLEOTIDE SEQUENCE</scope>
    <source>
        <strain evidence="1">TL01-2</strain>
    </source>
</reference>
<dbReference type="AlphaFoldDB" id="A0AAX6N1R4"/>
<proteinExistence type="predicted"/>
<organism evidence="1 2">
    <name type="scientific">Priestia aryabhattai</name>
    <name type="common">Bacillus aryabhattai</name>
    <dbReference type="NCBI Taxonomy" id="412384"/>
    <lineage>
        <taxon>Bacteria</taxon>
        <taxon>Bacillati</taxon>
        <taxon>Bacillota</taxon>
        <taxon>Bacilli</taxon>
        <taxon>Bacillales</taxon>
        <taxon>Bacillaceae</taxon>
        <taxon>Priestia</taxon>
    </lineage>
</organism>
<dbReference type="PANTHER" id="PTHR40050">
    <property type="entry name" value="INNER SPORE COAT PROTEIN H"/>
    <property type="match status" value="1"/>
</dbReference>
<evidence type="ECO:0000313" key="2">
    <source>
        <dbReference type="Proteomes" id="UP001269400"/>
    </source>
</evidence>
<accession>A0AAX6N1R4</accession>
<dbReference type="InterPro" id="IPR014867">
    <property type="entry name" value="Spore_coat_CotH_CotH2/3/7"/>
</dbReference>
<dbReference type="Proteomes" id="UP001269400">
    <property type="component" value="Unassembled WGS sequence"/>
</dbReference>